<evidence type="ECO:0000313" key="2">
    <source>
        <dbReference type="EMBL" id="GCB94444.1"/>
    </source>
</evidence>
<name>A0A401RA02_STRNR</name>
<evidence type="ECO:0000256" key="1">
    <source>
        <dbReference type="SAM" id="MobiDB-lite"/>
    </source>
</evidence>
<dbReference type="AlphaFoldDB" id="A0A401RA02"/>
<accession>A0A401RA02</accession>
<gene>
    <name evidence="2" type="ORF">SALB_07243</name>
</gene>
<organism evidence="2 3">
    <name type="scientific">Streptomyces noursei</name>
    <name type="common">Streptomyces albulus</name>
    <dbReference type="NCBI Taxonomy" id="1971"/>
    <lineage>
        <taxon>Bacteria</taxon>
        <taxon>Bacillati</taxon>
        <taxon>Actinomycetota</taxon>
        <taxon>Actinomycetes</taxon>
        <taxon>Kitasatosporales</taxon>
        <taxon>Streptomycetaceae</taxon>
        <taxon>Streptomyces</taxon>
    </lineage>
</organism>
<sequence length="162" mass="17067">MAEDYRQRAAHATALSTQLRTSGPVPMNVLAQRIIMAQDLSHTALADVLSLARSDAARTEDGLEALVCLARASQYAQEAAAALGTSMTQSLDDLRRSRSTPGAPVVTVGTPPHQLRQAAATLLDHAAQQYAQATALQAAPTKPQQIARTAAPATTSSTARRR</sequence>
<proteinExistence type="predicted"/>
<dbReference type="RefSeq" id="WP_016572157.1">
    <property type="nucleotide sequence ID" value="NZ_BHXC01000007.1"/>
</dbReference>
<feature type="region of interest" description="Disordered" evidence="1">
    <location>
        <begin position="136"/>
        <end position="162"/>
    </location>
</feature>
<evidence type="ECO:0000313" key="3">
    <source>
        <dbReference type="Proteomes" id="UP000288351"/>
    </source>
</evidence>
<dbReference type="Proteomes" id="UP000288351">
    <property type="component" value="Unassembled WGS sequence"/>
</dbReference>
<comment type="caution">
    <text evidence="2">The sequence shown here is derived from an EMBL/GenBank/DDBJ whole genome shotgun (WGS) entry which is preliminary data.</text>
</comment>
<reference evidence="2 3" key="1">
    <citation type="journal article" date="2019" name="Microbiol. Resour. Announc.">
        <title>Draft Genome Sequence of the Most Traditional epsilon-Poly-l-Lysine Producer, Streptomyces albulus NBRC14147.</title>
        <authorList>
            <person name="Yamanaka K."/>
            <person name="Hamano Y."/>
        </authorList>
    </citation>
    <scope>NUCLEOTIDE SEQUENCE [LARGE SCALE GENOMIC DNA]</scope>
    <source>
        <strain evidence="2 3">NBRC 14147</strain>
    </source>
</reference>
<protein>
    <submittedName>
        <fullName evidence="2">Uncharacterized protein</fullName>
    </submittedName>
</protein>
<dbReference type="EMBL" id="BHXC01000007">
    <property type="protein sequence ID" value="GCB94444.1"/>
    <property type="molecule type" value="Genomic_DNA"/>
</dbReference>